<dbReference type="EMBL" id="CP039355">
    <property type="protein sequence ID" value="QCE14276.1"/>
    <property type="molecule type" value="Genomic_DNA"/>
</dbReference>
<dbReference type="AlphaFoldDB" id="A0A4D6NKW4"/>
<name>A0A4D6NKW4_VIGUN</name>
<dbReference type="Proteomes" id="UP000501690">
    <property type="component" value="Linkage Group LG11"/>
</dbReference>
<protein>
    <submittedName>
        <fullName evidence="1">Uncharacterized protein</fullName>
    </submittedName>
</protein>
<reference evidence="1 2" key="1">
    <citation type="submission" date="2019-04" db="EMBL/GenBank/DDBJ databases">
        <title>An improved genome assembly and genetic linkage map for asparagus bean, Vigna unguiculata ssp. sesquipedialis.</title>
        <authorList>
            <person name="Xia Q."/>
            <person name="Zhang R."/>
            <person name="Dong Y."/>
        </authorList>
    </citation>
    <scope>NUCLEOTIDE SEQUENCE [LARGE SCALE GENOMIC DNA]</scope>
    <source>
        <tissue evidence="1">Leaf</tissue>
    </source>
</reference>
<sequence length="77" mass="8274">MAPGNEEVPPGGLHKFRLAPLRVEKPWGLSSPFLFVIGDDRVTCYIGTDDDTGVDDVGGGASEAYHQREGMQIQGQS</sequence>
<evidence type="ECO:0000313" key="2">
    <source>
        <dbReference type="Proteomes" id="UP000501690"/>
    </source>
</evidence>
<proteinExistence type="predicted"/>
<accession>A0A4D6NKW4</accession>
<keyword evidence="2" id="KW-1185">Reference proteome</keyword>
<organism evidence="1 2">
    <name type="scientific">Vigna unguiculata</name>
    <name type="common">Cowpea</name>
    <dbReference type="NCBI Taxonomy" id="3917"/>
    <lineage>
        <taxon>Eukaryota</taxon>
        <taxon>Viridiplantae</taxon>
        <taxon>Streptophyta</taxon>
        <taxon>Embryophyta</taxon>
        <taxon>Tracheophyta</taxon>
        <taxon>Spermatophyta</taxon>
        <taxon>Magnoliopsida</taxon>
        <taxon>eudicotyledons</taxon>
        <taxon>Gunneridae</taxon>
        <taxon>Pentapetalae</taxon>
        <taxon>rosids</taxon>
        <taxon>fabids</taxon>
        <taxon>Fabales</taxon>
        <taxon>Fabaceae</taxon>
        <taxon>Papilionoideae</taxon>
        <taxon>50 kb inversion clade</taxon>
        <taxon>NPAAA clade</taxon>
        <taxon>indigoferoid/millettioid clade</taxon>
        <taxon>Phaseoleae</taxon>
        <taxon>Vigna</taxon>
    </lineage>
</organism>
<gene>
    <name evidence="1" type="ORF">DEO72_LG11g1275</name>
</gene>
<evidence type="ECO:0000313" key="1">
    <source>
        <dbReference type="EMBL" id="QCE14276.1"/>
    </source>
</evidence>